<dbReference type="InterPro" id="IPR017850">
    <property type="entry name" value="Alkaline_phosphatase_core_sf"/>
</dbReference>
<evidence type="ECO:0000313" key="4">
    <source>
        <dbReference type="EMBL" id="AVM42549.1"/>
    </source>
</evidence>
<dbReference type="Gene3D" id="3.30.1120.10">
    <property type="match status" value="1"/>
</dbReference>
<gene>
    <name evidence="4" type="ORF">C5Q98_04650</name>
</gene>
<dbReference type="InterPro" id="IPR050738">
    <property type="entry name" value="Sulfatase"/>
</dbReference>
<proteinExistence type="inferred from homology"/>
<reference evidence="5" key="1">
    <citation type="submission" date="2018-02" db="EMBL/GenBank/DDBJ databases">
        <authorList>
            <person name="Holder M.E."/>
            <person name="Ajami N.J."/>
            <person name="Petrosino J.F."/>
        </authorList>
    </citation>
    <scope>NUCLEOTIDE SEQUENCE [LARGE SCALE GENOMIC DNA]</scope>
    <source>
        <strain evidence="5">CCUG 47711</strain>
    </source>
</reference>
<dbReference type="OrthoDB" id="279611at2"/>
<feature type="domain" description="Sulfatase N-terminal" evidence="3">
    <location>
        <begin position="16"/>
        <end position="363"/>
    </location>
</feature>
<evidence type="ECO:0000313" key="5">
    <source>
        <dbReference type="Proteomes" id="UP000237947"/>
    </source>
</evidence>
<sequence length="479" mass="54193">MTNIESQLKNLHSSRPNILLIVSDDHGYGDLSFREAHEDVHTPNLDRLRKSGMLLERGYVSAPVCSPSRAGMIVGAYQERWGAKYFGTAKFAPDQYQTIPEILKTVGYHTGYFGKVHYGPDQPGDRSNPDQHGFDESFYGLAALGYGRLHYLKHEFDAEEKYGEAASVHNMFALYENGKPVECDNFLTYEFADRTMNFIRNSAENNTPYFCMTAFNAVHNFTWQLPEEELEKRGLPKYDDFDPDEVEYLDWYDGVITPNLPHGREYYLAQLELMDMKIGEILDTIEELGQRDNTLIIYITDNGGSPCNYGNNVPLTGTKYTLYEGGIRVPFIASWPGTVAENSISQNLSSSLDFLETFSYLAGADAPAANKVDGINLLPTLLGSDGGHQRLFFDTGFQYAVQDRDWKLIRTDLEGSDSAREALLKTEHAVLGYGKELFNIGENIDESEDNNLIKENEEKAKELDEHFQAWRKDVESSNN</sequence>
<evidence type="ECO:0000256" key="2">
    <source>
        <dbReference type="ARBA" id="ARBA00022801"/>
    </source>
</evidence>
<organism evidence="4 5">
    <name type="scientific">Fastidiosipila sanguinis</name>
    <dbReference type="NCBI Taxonomy" id="236753"/>
    <lineage>
        <taxon>Bacteria</taxon>
        <taxon>Bacillati</taxon>
        <taxon>Bacillota</taxon>
        <taxon>Clostridia</taxon>
        <taxon>Eubacteriales</taxon>
        <taxon>Oscillospiraceae</taxon>
        <taxon>Fastidiosipila</taxon>
    </lineage>
</organism>
<protein>
    <submittedName>
        <fullName evidence="4">Arylsulfatase</fullName>
    </submittedName>
</protein>
<dbReference type="Gene3D" id="3.40.720.10">
    <property type="entry name" value="Alkaline Phosphatase, subunit A"/>
    <property type="match status" value="1"/>
</dbReference>
<keyword evidence="2" id="KW-0378">Hydrolase</keyword>
<evidence type="ECO:0000256" key="1">
    <source>
        <dbReference type="ARBA" id="ARBA00008779"/>
    </source>
</evidence>
<dbReference type="RefSeq" id="WP_106012505.1">
    <property type="nucleotide sequence ID" value="NZ_CP027226.1"/>
</dbReference>
<keyword evidence="5" id="KW-1185">Reference proteome</keyword>
<name>A0A2S0KNH6_9FIRM</name>
<dbReference type="SUPFAM" id="SSF53649">
    <property type="entry name" value="Alkaline phosphatase-like"/>
    <property type="match status" value="1"/>
</dbReference>
<comment type="similarity">
    <text evidence="1">Belongs to the sulfatase family.</text>
</comment>
<dbReference type="Pfam" id="PF00884">
    <property type="entry name" value="Sulfatase"/>
    <property type="match status" value="1"/>
</dbReference>
<dbReference type="KEGG" id="fsa:C5Q98_04650"/>
<dbReference type="InterPro" id="IPR000917">
    <property type="entry name" value="Sulfatase_N"/>
</dbReference>
<dbReference type="PANTHER" id="PTHR42693:SF53">
    <property type="entry name" value="ENDO-4-O-SULFATASE"/>
    <property type="match status" value="1"/>
</dbReference>
<accession>A0A2S0KNH6</accession>
<dbReference type="GO" id="GO:0004065">
    <property type="term" value="F:arylsulfatase activity"/>
    <property type="evidence" value="ECO:0007669"/>
    <property type="project" value="TreeGrafter"/>
</dbReference>
<dbReference type="Proteomes" id="UP000237947">
    <property type="component" value="Chromosome"/>
</dbReference>
<dbReference type="AlphaFoldDB" id="A0A2S0KNH6"/>
<dbReference type="EMBL" id="CP027226">
    <property type="protein sequence ID" value="AVM42549.1"/>
    <property type="molecule type" value="Genomic_DNA"/>
</dbReference>
<evidence type="ECO:0000259" key="3">
    <source>
        <dbReference type="Pfam" id="PF00884"/>
    </source>
</evidence>
<dbReference type="PANTHER" id="PTHR42693">
    <property type="entry name" value="ARYLSULFATASE FAMILY MEMBER"/>
    <property type="match status" value="1"/>
</dbReference>